<accession>V8CCR9</accession>
<protein>
    <recommendedName>
        <fullName evidence="1">Putative membrane protein insertion efficiency factor</fullName>
    </recommendedName>
</protein>
<comment type="function">
    <text evidence="1">Could be involved in insertion of integral membrane proteins into the membrane.</text>
</comment>
<dbReference type="PATRIC" id="fig|1357400.3.peg.763"/>
<keyword evidence="1" id="KW-1003">Cell membrane</keyword>
<comment type="subcellular location">
    <subcellularLocation>
        <location evidence="1">Cell membrane</location>
        <topology evidence="1">Peripheral membrane protein</topology>
        <orientation evidence="1">Cytoplasmic side</orientation>
    </subcellularLocation>
</comment>
<dbReference type="GO" id="GO:0005886">
    <property type="term" value="C:plasma membrane"/>
    <property type="evidence" value="ECO:0007669"/>
    <property type="project" value="UniProtKB-SubCell"/>
</dbReference>
<dbReference type="InterPro" id="IPR002696">
    <property type="entry name" value="Membr_insert_effic_factor_YidD"/>
</dbReference>
<dbReference type="OrthoDB" id="9801753at2"/>
<dbReference type="Pfam" id="PF01809">
    <property type="entry name" value="YidD"/>
    <property type="match status" value="1"/>
</dbReference>
<comment type="similarity">
    <text evidence="1">Belongs to the UPF0161 family.</text>
</comment>
<keyword evidence="3" id="KW-1185">Reference proteome</keyword>
<dbReference type="NCBIfam" id="TIGR00278">
    <property type="entry name" value="membrane protein insertion efficiency factor YidD"/>
    <property type="match status" value="1"/>
</dbReference>
<name>V8CCR9_9HELI</name>
<dbReference type="eggNOG" id="COG0759">
    <property type="taxonomic scope" value="Bacteria"/>
</dbReference>
<comment type="caution">
    <text evidence="2">The sequence shown here is derived from an EMBL/GenBank/DDBJ whole genome shotgun (WGS) entry which is preliminary data.</text>
</comment>
<dbReference type="STRING" id="1357400.HMPREF2086_00553"/>
<proteinExistence type="inferred from homology"/>
<dbReference type="PANTHER" id="PTHR33383:SF1">
    <property type="entry name" value="MEMBRANE PROTEIN INSERTION EFFICIENCY FACTOR-RELATED"/>
    <property type="match status" value="1"/>
</dbReference>
<dbReference type="HOGENOM" id="CLU_1675498_0_0_7"/>
<evidence type="ECO:0000256" key="1">
    <source>
        <dbReference type="HAMAP-Rule" id="MF_00386"/>
    </source>
</evidence>
<dbReference type="HAMAP" id="MF_00386">
    <property type="entry name" value="UPF0161_YidD"/>
    <property type="match status" value="1"/>
</dbReference>
<dbReference type="EMBL" id="AZJI01000001">
    <property type="protein sequence ID" value="ETD25218.1"/>
    <property type="molecule type" value="Genomic_DNA"/>
</dbReference>
<keyword evidence="1" id="KW-0472">Membrane</keyword>
<evidence type="ECO:0000313" key="3">
    <source>
        <dbReference type="Proteomes" id="UP000018731"/>
    </source>
</evidence>
<sequence>MLTYPHSLKAPFSTKSFSYVALKFGFRFYKIIISPLLPRSCRFYPTCSHYAYLSFRHSTPFSAFIATLWRILRCQPFCNSGFDYPIISTNLKNTASRSAITNAKKCKKFPRICVWLVPLKSQIDSKTSPKVNSKADSTLFQKMIAKKKTSKYIIIPN</sequence>
<dbReference type="AlphaFoldDB" id="V8CCR9"/>
<gene>
    <name evidence="2" type="ORF">HMPREF2086_00553</name>
</gene>
<dbReference type="Proteomes" id="UP000018731">
    <property type="component" value="Unassembled WGS sequence"/>
</dbReference>
<evidence type="ECO:0000313" key="2">
    <source>
        <dbReference type="EMBL" id="ETD25218.1"/>
    </source>
</evidence>
<dbReference type="PANTHER" id="PTHR33383">
    <property type="entry name" value="MEMBRANE PROTEIN INSERTION EFFICIENCY FACTOR-RELATED"/>
    <property type="match status" value="1"/>
</dbReference>
<organism evidence="2 3">
    <name type="scientific">Helicobacter macacae MIT 99-5501</name>
    <dbReference type="NCBI Taxonomy" id="1357400"/>
    <lineage>
        <taxon>Bacteria</taxon>
        <taxon>Pseudomonadati</taxon>
        <taxon>Campylobacterota</taxon>
        <taxon>Epsilonproteobacteria</taxon>
        <taxon>Campylobacterales</taxon>
        <taxon>Helicobacteraceae</taxon>
        <taxon>Helicobacter</taxon>
    </lineage>
</organism>
<reference evidence="2 3" key="1">
    <citation type="journal article" date="2014" name="Genome Announc.">
        <title>Draft genome sequences of six enterohepatic helicobacter species isolated from humans and one from rhesus macaques.</title>
        <authorList>
            <person name="Shen Z."/>
            <person name="Sheh A."/>
            <person name="Young S.K."/>
            <person name="Abouelliel A."/>
            <person name="Ward D.V."/>
            <person name="Earl A.M."/>
            <person name="Fox J.G."/>
        </authorList>
    </citation>
    <scope>NUCLEOTIDE SEQUENCE [LARGE SCALE GENOMIC DNA]</scope>
    <source>
        <strain evidence="2 3">MIT 99-5501</strain>
    </source>
</reference>
<dbReference type="SMART" id="SM01234">
    <property type="entry name" value="Haemolytic"/>
    <property type="match status" value="1"/>
</dbReference>